<dbReference type="OrthoDB" id="5840532at2759"/>
<dbReference type="Gene3D" id="2.60.120.10">
    <property type="entry name" value="Jelly Rolls"/>
    <property type="match status" value="1"/>
</dbReference>
<sequence>MTNDTKSPEGSPSPLRPITRCITGHNPQTGQAIIERDTLNEWQSFPDHGMAFNVVYSTNSMPANLAQDADLTAHDATIASGKLGLVPPGGTVCRVVDFAPGNPCVVHRTRSLDIGVIVEGTVEMVLDSGERKVLGRGDVVVQRATMHGWANPSQTEWARVMFVLQDIEPFEVAGKEVVEELGEARDVVKSSGN</sequence>
<dbReference type="PANTHER" id="PTHR36156">
    <property type="entry name" value="SLR2101 PROTEIN"/>
    <property type="match status" value="1"/>
</dbReference>
<dbReference type="RefSeq" id="XP_024695258.1">
    <property type="nucleotide sequence ID" value="XM_024836822.1"/>
</dbReference>
<dbReference type="Proteomes" id="UP000234254">
    <property type="component" value="Unassembled WGS sequence"/>
</dbReference>
<gene>
    <name evidence="2" type="ORF">P168DRAFT_288586</name>
</gene>
<protein>
    <recommendedName>
        <fullName evidence="4">Cupin 2 conserved barrel domain-containing protein</fullName>
    </recommendedName>
</protein>
<dbReference type="GeneID" id="36544346"/>
<dbReference type="AlphaFoldDB" id="A0A2I1D9V6"/>
<feature type="region of interest" description="Disordered" evidence="1">
    <location>
        <begin position="1"/>
        <end position="20"/>
    </location>
</feature>
<dbReference type="PANTHER" id="PTHR36156:SF2">
    <property type="entry name" value="CUPIN TYPE-2 DOMAIN-CONTAINING PROTEIN"/>
    <property type="match status" value="1"/>
</dbReference>
<evidence type="ECO:0000313" key="3">
    <source>
        <dbReference type="Proteomes" id="UP000234254"/>
    </source>
</evidence>
<dbReference type="InterPro" id="IPR014710">
    <property type="entry name" value="RmlC-like_jellyroll"/>
</dbReference>
<evidence type="ECO:0008006" key="4">
    <source>
        <dbReference type="Google" id="ProtNLM"/>
    </source>
</evidence>
<organism evidence="2 3">
    <name type="scientific">Aspergillus campestris (strain IBT 28561)</name>
    <dbReference type="NCBI Taxonomy" id="1392248"/>
    <lineage>
        <taxon>Eukaryota</taxon>
        <taxon>Fungi</taxon>
        <taxon>Dikarya</taxon>
        <taxon>Ascomycota</taxon>
        <taxon>Pezizomycotina</taxon>
        <taxon>Eurotiomycetes</taxon>
        <taxon>Eurotiomycetidae</taxon>
        <taxon>Eurotiales</taxon>
        <taxon>Aspergillaceae</taxon>
        <taxon>Aspergillus</taxon>
        <taxon>Aspergillus subgen. Circumdati</taxon>
    </lineage>
</organism>
<proteinExistence type="predicted"/>
<dbReference type="InterPro" id="IPR011051">
    <property type="entry name" value="RmlC_Cupin_sf"/>
</dbReference>
<keyword evidence="3" id="KW-1185">Reference proteome</keyword>
<dbReference type="VEuPathDB" id="FungiDB:P168DRAFT_288586"/>
<reference evidence="2" key="1">
    <citation type="submission" date="2016-12" db="EMBL/GenBank/DDBJ databases">
        <title>The genomes of Aspergillus section Nigri reveals drivers in fungal speciation.</title>
        <authorList>
            <consortium name="DOE Joint Genome Institute"/>
            <person name="Vesth T.C."/>
            <person name="Nybo J."/>
            <person name="Theobald S."/>
            <person name="Brandl J."/>
            <person name="Frisvad J.C."/>
            <person name="Nielsen K.F."/>
            <person name="Lyhne E.K."/>
            <person name="Kogle M.E."/>
            <person name="Kuo A."/>
            <person name="Riley R."/>
            <person name="Clum A."/>
            <person name="Nolan M."/>
            <person name="Lipzen A."/>
            <person name="Salamov A."/>
            <person name="Henrissat B."/>
            <person name="Wiebenga A."/>
            <person name="De vries R.P."/>
            <person name="Grigoriev I.V."/>
            <person name="Mortensen U.H."/>
            <person name="Andersen M.R."/>
            <person name="Baker S.E."/>
        </authorList>
    </citation>
    <scope>NUCLEOTIDE SEQUENCE</scope>
    <source>
        <strain evidence="2">IBT 28561</strain>
    </source>
</reference>
<feature type="compositionally biased region" description="Polar residues" evidence="1">
    <location>
        <begin position="1"/>
        <end position="10"/>
    </location>
</feature>
<dbReference type="SUPFAM" id="SSF51182">
    <property type="entry name" value="RmlC-like cupins"/>
    <property type="match status" value="1"/>
</dbReference>
<evidence type="ECO:0000256" key="1">
    <source>
        <dbReference type="SAM" id="MobiDB-lite"/>
    </source>
</evidence>
<dbReference type="InterPro" id="IPR047142">
    <property type="entry name" value="OryJ/VirC-like"/>
</dbReference>
<dbReference type="CDD" id="cd02231">
    <property type="entry name" value="cupin_BLL6423-like"/>
    <property type="match status" value="1"/>
</dbReference>
<dbReference type="EMBL" id="MSFM01000003">
    <property type="protein sequence ID" value="PKY06664.1"/>
    <property type="molecule type" value="Genomic_DNA"/>
</dbReference>
<comment type="caution">
    <text evidence="2">The sequence shown here is derived from an EMBL/GenBank/DDBJ whole genome shotgun (WGS) entry which is preliminary data.</text>
</comment>
<evidence type="ECO:0000313" key="2">
    <source>
        <dbReference type="EMBL" id="PKY06664.1"/>
    </source>
</evidence>
<name>A0A2I1D9V6_ASPC2</name>
<accession>A0A2I1D9V6</accession>